<name>A0A8H3C8A7_9AGAM</name>
<organism evidence="1 2">
    <name type="scientific">Rhizoctonia solani</name>
    <dbReference type="NCBI Taxonomy" id="456999"/>
    <lineage>
        <taxon>Eukaryota</taxon>
        <taxon>Fungi</taxon>
        <taxon>Dikarya</taxon>
        <taxon>Basidiomycota</taxon>
        <taxon>Agaricomycotina</taxon>
        <taxon>Agaricomycetes</taxon>
        <taxon>Cantharellales</taxon>
        <taxon>Ceratobasidiaceae</taxon>
        <taxon>Rhizoctonia</taxon>
    </lineage>
</organism>
<comment type="caution">
    <text evidence="1">The sequence shown here is derived from an EMBL/GenBank/DDBJ whole genome shotgun (WGS) entry which is preliminary data.</text>
</comment>
<dbReference type="EMBL" id="CAJMWR010003934">
    <property type="protein sequence ID" value="CAE6475240.1"/>
    <property type="molecule type" value="Genomic_DNA"/>
</dbReference>
<sequence>MREENIGILAHFDAFVSHSDFEVKYLAERFDLFRDSNRFKLRSFVNRCGHESTHVVLHPGNNDPNQDIRTW</sequence>
<dbReference type="AlphaFoldDB" id="A0A8H3C8A7"/>
<protein>
    <submittedName>
        <fullName evidence="1">Uncharacterized protein</fullName>
    </submittedName>
</protein>
<accession>A0A8H3C8A7</accession>
<dbReference type="Proteomes" id="UP000663840">
    <property type="component" value="Unassembled WGS sequence"/>
</dbReference>
<reference evidence="1" key="1">
    <citation type="submission" date="2021-01" db="EMBL/GenBank/DDBJ databases">
        <authorList>
            <person name="Kaushik A."/>
        </authorList>
    </citation>
    <scope>NUCLEOTIDE SEQUENCE</scope>
    <source>
        <strain evidence="1">AG1-1A</strain>
    </source>
</reference>
<gene>
    <name evidence="1" type="ORF">RDB_LOCUS122936</name>
</gene>
<evidence type="ECO:0000313" key="1">
    <source>
        <dbReference type="EMBL" id="CAE6475240.1"/>
    </source>
</evidence>
<evidence type="ECO:0000313" key="2">
    <source>
        <dbReference type="Proteomes" id="UP000663840"/>
    </source>
</evidence>
<proteinExistence type="predicted"/>